<dbReference type="EMBL" id="JANJQO010000143">
    <property type="protein sequence ID" value="KAJ2981246.1"/>
    <property type="molecule type" value="Genomic_DNA"/>
</dbReference>
<gene>
    <name evidence="1" type="ORF">NQ176_g2146</name>
</gene>
<evidence type="ECO:0000313" key="1">
    <source>
        <dbReference type="EMBL" id="KAJ2981246.1"/>
    </source>
</evidence>
<organism evidence="1 2">
    <name type="scientific">Zarea fungicola</name>
    <dbReference type="NCBI Taxonomy" id="93591"/>
    <lineage>
        <taxon>Eukaryota</taxon>
        <taxon>Fungi</taxon>
        <taxon>Dikarya</taxon>
        <taxon>Ascomycota</taxon>
        <taxon>Pezizomycotina</taxon>
        <taxon>Sordariomycetes</taxon>
        <taxon>Hypocreomycetidae</taxon>
        <taxon>Hypocreales</taxon>
        <taxon>Cordycipitaceae</taxon>
        <taxon>Zarea</taxon>
    </lineage>
</organism>
<dbReference type="Proteomes" id="UP001143910">
    <property type="component" value="Unassembled WGS sequence"/>
</dbReference>
<keyword evidence="2" id="KW-1185">Reference proteome</keyword>
<comment type="caution">
    <text evidence="1">The sequence shown here is derived from an EMBL/GenBank/DDBJ whole genome shotgun (WGS) entry which is preliminary data.</text>
</comment>
<protein>
    <submittedName>
        <fullName evidence="1">Uncharacterized protein</fullName>
    </submittedName>
</protein>
<sequence length="244" mass="27647">MDTTTFGDGNLGFQVGMIHGPVNAEFHHYPAPAYQIRERSPNKWVFWVHASNRTRFEEGFREIASCVKVSGRQNPKANIFELVHDWLRDERKGPWIIILDNVDDASFLTLPQRDTGAAATTITAAHPKQLISYIPKCQHGSILVTSRSRGAAQELVEDYNIITIDPMNESDALQLFQNKLGQRTNEACTVELTAALEYMPLAIVQAAAYILQRLPRYSLRKYLDEFCDTDKRKATLLHSISPMK</sequence>
<accession>A0ACC1NRN0</accession>
<proteinExistence type="predicted"/>
<evidence type="ECO:0000313" key="2">
    <source>
        <dbReference type="Proteomes" id="UP001143910"/>
    </source>
</evidence>
<reference evidence="1" key="1">
    <citation type="submission" date="2022-08" db="EMBL/GenBank/DDBJ databases">
        <title>Genome Sequence of Lecanicillium fungicola.</title>
        <authorList>
            <person name="Buettner E."/>
        </authorList>
    </citation>
    <scope>NUCLEOTIDE SEQUENCE</scope>
    <source>
        <strain evidence="1">Babe33</strain>
    </source>
</reference>
<name>A0ACC1NRN0_9HYPO</name>